<feature type="region of interest" description="Disordered" evidence="1">
    <location>
        <begin position="19"/>
        <end position="46"/>
    </location>
</feature>
<reference evidence="2 3" key="1">
    <citation type="submission" date="2023-01" db="EMBL/GenBank/DDBJ databases">
        <title>Analysis of 21 Apiospora genomes using comparative genomics revels a genus with tremendous synthesis potential of carbohydrate active enzymes and secondary metabolites.</title>
        <authorList>
            <person name="Sorensen T."/>
        </authorList>
    </citation>
    <scope>NUCLEOTIDE SEQUENCE [LARGE SCALE GENOMIC DNA]</scope>
    <source>
        <strain evidence="2 3">CBS 114990</strain>
    </source>
</reference>
<evidence type="ECO:0000313" key="2">
    <source>
        <dbReference type="EMBL" id="KAK8065641.1"/>
    </source>
</evidence>
<comment type="caution">
    <text evidence="2">The sequence shown here is derived from an EMBL/GenBank/DDBJ whole genome shotgun (WGS) entry which is preliminary data.</text>
</comment>
<organism evidence="2 3">
    <name type="scientific">Apiospora hydei</name>
    <dbReference type="NCBI Taxonomy" id="1337664"/>
    <lineage>
        <taxon>Eukaryota</taxon>
        <taxon>Fungi</taxon>
        <taxon>Dikarya</taxon>
        <taxon>Ascomycota</taxon>
        <taxon>Pezizomycotina</taxon>
        <taxon>Sordariomycetes</taxon>
        <taxon>Xylariomycetidae</taxon>
        <taxon>Amphisphaeriales</taxon>
        <taxon>Apiosporaceae</taxon>
        <taxon>Apiospora</taxon>
    </lineage>
</organism>
<keyword evidence="3" id="KW-1185">Reference proteome</keyword>
<sequence length="170" mass="19174">MTTVLKKERRAGVIVSRHGTALPPQPRTTKLAPSTDERRCMRHSGGSWGKDSWSGSAWDHCRDVWGIFQDVGIEYQAWIWRNRKDRNQAVVRRGTRSIISRDPRQLTNKTGLGLVCHAEIVHHGRSERVFGTGVVVGLPDYAGIDSEGILVVLRDESQLSVVRKWRAYCG</sequence>
<dbReference type="RefSeq" id="XP_066662394.1">
    <property type="nucleotide sequence ID" value="XM_066816702.1"/>
</dbReference>
<name>A0ABR1V388_9PEZI</name>
<evidence type="ECO:0000256" key="1">
    <source>
        <dbReference type="SAM" id="MobiDB-lite"/>
    </source>
</evidence>
<dbReference type="EMBL" id="JAQQWN010000009">
    <property type="protein sequence ID" value="KAK8065641.1"/>
    <property type="molecule type" value="Genomic_DNA"/>
</dbReference>
<gene>
    <name evidence="2" type="ORF">PG997_012388</name>
</gene>
<dbReference type="GeneID" id="92049762"/>
<protein>
    <submittedName>
        <fullName evidence="2">Uncharacterized protein</fullName>
    </submittedName>
</protein>
<proteinExistence type="predicted"/>
<dbReference type="Proteomes" id="UP001433268">
    <property type="component" value="Unassembled WGS sequence"/>
</dbReference>
<evidence type="ECO:0000313" key="3">
    <source>
        <dbReference type="Proteomes" id="UP001433268"/>
    </source>
</evidence>
<accession>A0ABR1V388</accession>